<proteinExistence type="predicted"/>
<evidence type="ECO:0000313" key="1">
    <source>
        <dbReference type="EMBL" id="CAB5005548.1"/>
    </source>
</evidence>
<name>A0A6J7PK61_9ZZZZ</name>
<gene>
    <name evidence="1" type="ORF">UFOPK3954_02023</name>
</gene>
<dbReference type="EMBL" id="CAFBON010000267">
    <property type="protein sequence ID" value="CAB5005548.1"/>
    <property type="molecule type" value="Genomic_DNA"/>
</dbReference>
<dbReference type="AlphaFoldDB" id="A0A6J7PK61"/>
<accession>A0A6J7PK61</accession>
<sequence>MASNHFSSEVGSGLETFQLFEYEFNDFSPRLQTLTRFDTTKHRLNLTVEVEGHPFGGLLRVELLPRDERRVYPDELLGDPARKE</sequence>
<protein>
    <submittedName>
        <fullName evidence="1">Unannotated protein</fullName>
    </submittedName>
</protein>
<organism evidence="1">
    <name type="scientific">freshwater metagenome</name>
    <dbReference type="NCBI Taxonomy" id="449393"/>
    <lineage>
        <taxon>unclassified sequences</taxon>
        <taxon>metagenomes</taxon>
        <taxon>ecological metagenomes</taxon>
    </lineage>
</organism>
<reference evidence="1" key="1">
    <citation type="submission" date="2020-05" db="EMBL/GenBank/DDBJ databases">
        <authorList>
            <person name="Chiriac C."/>
            <person name="Salcher M."/>
            <person name="Ghai R."/>
            <person name="Kavagutti S V."/>
        </authorList>
    </citation>
    <scope>NUCLEOTIDE SEQUENCE</scope>
</reference>